<evidence type="ECO:0000313" key="1">
    <source>
        <dbReference type="EMBL" id="KAL0638357.1"/>
    </source>
</evidence>
<accession>A0ABR3GQZ7</accession>
<dbReference type="EMBL" id="JBBBZM010000023">
    <property type="protein sequence ID" value="KAL0638357.1"/>
    <property type="molecule type" value="Genomic_DNA"/>
</dbReference>
<evidence type="ECO:0000313" key="2">
    <source>
        <dbReference type="Proteomes" id="UP001447188"/>
    </source>
</evidence>
<comment type="caution">
    <text evidence="1">The sequence shown here is derived from an EMBL/GenBank/DDBJ whole genome shotgun (WGS) entry which is preliminary data.</text>
</comment>
<name>A0ABR3GQZ7_9PEZI</name>
<organism evidence="1 2">
    <name type="scientific">Discina gigas</name>
    <dbReference type="NCBI Taxonomy" id="1032678"/>
    <lineage>
        <taxon>Eukaryota</taxon>
        <taxon>Fungi</taxon>
        <taxon>Dikarya</taxon>
        <taxon>Ascomycota</taxon>
        <taxon>Pezizomycotina</taxon>
        <taxon>Pezizomycetes</taxon>
        <taxon>Pezizales</taxon>
        <taxon>Discinaceae</taxon>
        <taxon>Discina</taxon>
    </lineage>
</organism>
<keyword evidence="2" id="KW-1185">Reference proteome</keyword>
<protein>
    <submittedName>
        <fullName evidence="1">Uncharacterized protein</fullName>
    </submittedName>
</protein>
<proteinExistence type="predicted"/>
<reference evidence="1 2" key="1">
    <citation type="submission" date="2024-02" db="EMBL/GenBank/DDBJ databases">
        <title>Discinaceae phylogenomics.</title>
        <authorList>
            <person name="Dirks A.C."/>
            <person name="James T.Y."/>
        </authorList>
    </citation>
    <scope>NUCLEOTIDE SEQUENCE [LARGE SCALE GENOMIC DNA]</scope>
    <source>
        <strain evidence="1 2">ACD0624</strain>
    </source>
</reference>
<sequence length="376" mass="40965">MAPGEPSKTDNGDLPYQRKRYTIAELLEMRRTLPYVCCPVKNFKPEAWSEKILIKTVPVGDFVDFNSKLAIKMLASRLDDARRHELLSPQQKEEALNRLIINKRQLSRVYTPSKPRVMPTILEVPSPVTLSPPARSGTPITNESAMRSVSTNTGLYGGYGKKIMPAVTANNGLMTSMHAFVPGGTLKTGPITAVDAGYGSNWNTQDVVWRLSQASTTNSLSDGLGNENMPIHVAHVAAIPAATTVVAKEMVPLITKVENVKYQEVADNAAKVKAKVGTAIKEVIKTVVKTEDDRLPVVQAKALMGKRSTSAEQFNWIQAMMNAPIASASQKAPQIKEALGAFIETPEGLEQFVFRTKGVGILDELHDAKATIGSDW</sequence>
<dbReference type="Proteomes" id="UP001447188">
    <property type="component" value="Unassembled WGS sequence"/>
</dbReference>
<gene>
    <name evidence="1" type="ORF">Q9L58_002663</name>
</gene>